<protein>
    <submittedName>
        <fullName evidence="1">Uncharacterized protein</fullName>
    </submittedName>
</protein>
<sequence length="129" mass="14238">MANQSTTATNIQAPNVSQNTSQESQKYFNNFYSVPFILGTEQNDVLNAYFEKYTGDATSGRNLAAAVTYTAKAQNIDPMSILSEFQKMGRGQLNNYLAAFLNVNRVPTSQIGINSGINTNRYVQRAILP</sequence>
<reference evidence="1" key="1">
    <citation type="submission" date="2020-05" db="EMBL/GenBank/DDBJ databases">
        <authorList>
            <person name="Chiriac C."/>
            <person name="Salcher M."/>
            <person name="Ghai R."/>
            <person name="Kavagutti S V."/>
        </authorList>
    </citation>
    <scope>NUCLEOTIDE SEQUENCE</scope>
</reference>
<evidence type="ECO:0000313" key="1">
    <source>
        <dbReference type="EMBL" id="CAB5214421.1"/>
    </source>
</evidence>
<organism evidence="1">
    <name type="scientific">uncultured Caudovirales phage</name>
    <dbReference type="NCBI Taxonomy" id="2100421"/>
    <lineage>
        <taxon>Viruses</taxon>
        <taxon>Duplodnaviria</taxon>
        <taxon>Heunggongvirae</taxon>
        <taxon>Uroviricota</taxon>
        <taxon>Caudoviricetes</taxon>
        <taxon>Peduoviridae</taxon>
        <taxon>Maltschvirus</taxon>
        <taxon>Maltschvirus maltsch</taxon>
    </lineage>
</organism>
<gene>
    <name evidence="1" type="ORF">UFOVP190_109</name>
</gene>
<proteinExistence type="predicted"/>
<name>A0A6J7WG76_9CAUD</name>
<dbReference type="EMBL" id="LR798243">
    <property type="protein sequence ID" value="CAB5214421.1"/>
    <property type="molecule type" value="Genomic_DNA"/>
</dbReference>
<accession>A0A6J7WG76</accession>